<reference evidence="2" key="1">
    <citation type="submission" date="2023-03" db="EMBL/GenBank/DDBJ databases">
        <title>Multiphase analysis and comparison of six strains from genera Psychromarinibacter, Lutimaribacter, and Maritimibacter, including a novel species: Psychromarinibacter sediminicola sp. nov.</title>
        <authorList>
            <person name="Wang Y.-H."/>
            <person name="Ye M.-Q."/>
            <person name="Du Z.-J."/>
        </authorList>
    </citation>
    <scope>NUCLEOTIDE SEQUENCE</scope>
    <source>
        <strain evidence="2">C21-152</strain>
    </source>
</reference>
<proteinExistence type="predicted"/>
<dbReference type="InterPro" id="IPR010279">
    <property type="entry name" value="YqjD/ElaB"/>
</dbReference>
<gene>
    <name evidence="2" type="ORF">P1J78_08875</name>
</gene>
<dbReference type="Pfam" id="PF19029">
    <property type="entry name" value="DUF883_C"/>
    <property type="match status" value="1"/>
</dbReference>
<name>A0AAE3NUI4_9RHOB</name>
<evidence type="ECO:0000259" key="1">
    <source>
        <dbReference type="Pfam" id="PF19029"/>
    </source>
</evidence>
<dbReference type="GO" id="GO:0043022">
    <property type="term" value="F:ribosome binding"/>
    <property type="evidence" value="ECO:0007669"/>
    <property type="project" value="InterPro"/>
</dbReference>
<dbReference type="Proteomes" id="UP001220964">
    <property type="component" value="Unassembled WGS sequence"/>
</dbReference>
<dbReference type="EMBL" id="JARGYC010000018">
    <property type="protein sequence ID" value="MDF0600842.1"/>
    <property type="molecule type" value="Genomic_DNA"/>
</dbReference>
<protein>
    <submittedName>
        <fullName evidence="2">DUF883 domain-containing protein</fullName>
    </submittedName>
</protein>
<dbReference type="RefSeq" id="WP_275566982.1">
    <property type="nucleotide sequence ID" value="NZ_JARGYC010000018.1"/>
</dbReference>
<feature type="domain" description="DUF883" evidence="1">
    <location>
        <begin position="87"/>
        <end position="113"/>
    </location>
</feature>
<comment type="caution">
    <text evidence="2">The sequence shown here is derived from an EMBL/GenBank/DDBJ whole genome shotgun (WGS) entry which is preliminary data.</text>
</comment>
<evidence type="ECO:0000313" key="3">
    <source>
        <dbReference type="Proteomes" id="UP001220964"/>
    </source>
</evidence>
<dbReference type="AlphaFoldDB" id="A0AAE3NUI4"/>
<sequence>MANTTTNGPQASPVKTSDIDELKAQIETLKADMSSLTGTVRDMGRTRAEALRGAASEQANAWRGQGEEAVRRARAKGQEAYGSAEASIRENPATAVGIAAGVGFLTGLILSRK</sequence>
<dbReference type="InterPro" id="IPR043605">
    <property type="entry name" value="DUF883_C"/>
</dbReference>
<dbReference type="PANTHER" id="PTHR35893:SF3">
    <property type="entry name" value="INNER MEMBRANE PROTEIN"/>
    <property type="match status" value="1"/>
</dbReference>
<evidence type="ECO:0000313" key="2">
    <source>
        <dbReference type="EMBL" id="MDF0600842.1"/>
    </source>
</evidence>
<dbReference type="PANTHER" id="PTHR35893">
    <property type="entry name" value="INNER MEMBRANE PROTEIN-RELATED"/>
    <property type="match status" value="1"/>
</dbReference>
<keyword evidence="3" id="KW-1185">Reference proteome</keyword>
<accession>A0AAE3NUI4</accession>
<organism evidence="2 3">
    <name type="scientific">Psychromarinibacter sediminicola</name>
    <dbReference type="NCBI Taxonomy" id="3033385"/>
    <lineage>
        <taxon>Bacteria</taxon>
        <taxon>Pseudomonadati</taxon>
        <taxon>Pseudomonadota</taxon>
        <taxon>Alphaproteobacteria</taxon>
        <taxon>Rhodobacterales</taxon>
        <taxon>Paracoccaceae</taxon>
        <taxon>Psychromarinibacter</taxon>
    </lineage>
</organism>